<organism evidence="2 3">
    <name type="scientific">Dentiscutata erythropus</name>
    <dbReference type="NCBI Taxonomy" id="1348616"/>
    <lineage>
        <taxon>Eukaryota</taxon>
        <taxon>Fungi</taxon>
        <taxon>Fungi incertae sedis</taxon>
        <taxon>Mucoromycota</taxon>
        <taxon>Glomeromycotina</taxon>
        <taxon>Glomeromycetes</taxon>
        <taxon>Diversisporales</taxon>
        <taxon>Gigasporaceae</taxon>
        <taxon>Dentiscutata</taxon>
    </lineage>
</organism>
<accession>A0A9N9GGR9</accession>
<evidence type="ECO:0000313" key="2">
    <source>
        <dbReference type="EMBL" id="CAG8601265.1"/>
    </source>
</evidence>
<evidence type="ECO:0000313" key="1">
    <source>
        <dbReference type="EMBL" id="CAG8601218.1"/>
    </source>
</evidence>
<protein>
    <submittedName>
        <fullName evidence="1">3880_t:CDS:1</fullName>
    </submittedName>
    <submittedName>
        <fullName evidence="2">3883_t:CDS:1</fullName>
    </submittedName>
</protein>
<dbReference type="Proteomes" id="UP000789405">
    <property type="component" value="Unassembled WGS sequence"/>
</dbReference>
<proteinExistence type="predicted"/>
<reference evidence="2" key="1">
    <citation type="submission" date="2021-06" db="EMBL/GenBank/DDBJ databases">
        <authorList>
            <person name="Kallberg Y."/>
            <person name="Tangrot J."/>
            <person name="Rosling A."/>
        </authorList>
    </citation>
    <scope>NUCLEOTIDE SEQUENCE</scope>
    <source>
        <strain evidence="2">MA453B</strain>
    </source>
</reference>
<name>A0A9N9GGR9_9GLOM</name>
<dbReference type="AlphaFoldDB" id="A0A9N9GGR9"/>
<dbReference type="EMBL" id="CAJVPY010003770">
    <property type="protein sequence ID" value="CAG8601265.1"/>
    <property type="molecule type" value="Genomic_DNA"/>
</dbReference>
<dbReference type="EMBL" id="CAJVPY010003770">
    <property type="protein sequence ID" value="CAG8601218.1"/>
    <property type="molecule type" value="Genomic_DNA"/>
</dbReference>
<comment type="caution">
    <text evidence="2">The sequence shown here is derived from an EMBL/GenBank/DDBJ whole genome shotgun (WGS) entry which is preliminary data.</text>
</comment>
<keyword evidence="3" id="KW-1185">Reference proteome</keyword>
<sequence>MLSSESKTQNTFSNATSDTKYYFKFRNFEFDQLENQEFKGLGYPGASQDDTIDSKKLNTTSFDKSEEKLLPPLNCEKFKNELSI</sequence>
<evidence type="ECO:0000313" key="3">
    <source>
        <dbReference type="Proteomes" id="UP000789405"/>
    </source>
</evidence>
<gene>
    <name evidence="1" type="ORF">DERYTH_LOCUS7651</name>
    <name evidence="2" type="ORF">DERYTH_LOCUS7654</name>
</gene>